<dbReference type="GO" id="GO:0000160">
    <property type="term" value="P:phosphorelay signal transduction system"/>
    <property type="evidence" value="ECO:0007669"/>
    <property type="project" value="UniProtKB-KW"/>
</dbReference>
<accession>A0A7T0LKI9</accession>
<dbReference type="InterPro" id="IPR005467">
    <property type="entry name" value="His_kinase_dom"/>
</dbReference>
<dbReference type="RefSeq" id="WP_166857901.1">
    <property type="nucleotide sequence ID" value="NZ_CP063989.1"/>
</dbReference>
<dbReference type="Pfam" id="PF02518">
    <property type="entry name" value="HATPase_c"/>
    <property type="match status" value="1"/>
</dbReference>
<feature type="transmembrane region" description="Helical" evidence="4">
    <location>
        <begin position="118"/>
        <end position="135"/>
    </location>
</feature>
<dbReference type="PROSITE" id="PS50109">
    <property type="entry name" value="HIS_KIN"/>
    <property type="match status" value="1"/>
</dbReference>
<dbReference type="InterPro" id="IPR003594">
    <property type="entry name" value="HATPase_dom"/>
</dbReference>
<gene>
    <name evidence="6" type="ORF">ID810_09780</name>
</gene>
<evidence type="ECO:0000256" key="4">
    <source>
        <dbReference type="SAM" id="Phobius"/>
    </source>
</evidence>
<keyword evidence="1" id="KW-0808">Transferase</keyword>
<dbReference type="SUPFAM" id="SSF55874">
    <property type="entry name" value="ATPase domain of HSP90 chaperone/DNA topoisomerase II/histidine kinase"/>
    <property type="match status" value="1"/>
</dbReference>
<evidence type="ECO:0000313" key="6">
    <source>
        <dbReference type="EMBL" id="QPL05023.1"/>
    </source>
</evidence>
<keyword evidence="7" id="KW-1185">Reference proteome</keyword>
<feature type="domain" description="Histidine kinase" evidence="5">
    <location>
        <begin position="297"/>
        <end position="390"/>
    </location>
</feature>
<evidence type="ECO:0000256" key="1">
    <source>
        <dbReference type="ARBA" id="ARBA00022679"/>
    </source>
</evidence>
<evidence type="ECO:0000256" key="2">
    <source>
        <dbReference type="ARBA" id="ARBA00022777"/>
    </source>
</evidence>
<name>A0A7T0LKI9_9ACTO</name>
<dbReference type="GO" id="GO:0016301">
    <property type="term" value="F:kinase activity"/>
    <property type="evidence" value="ECO:0007669"/>
    <property type="project" value="UniProtKB-KW"/>
</dbReference>
<dbReference type="SMART" id="SM00387">
    <property type="entry name" value="HATPase_c"/>
    <property type="match status" value="1"/>
</dbReference>
<feature type="transmembrane region" description="Helical" evidence="4">
    <location>
        <begin position="21"/>
        <end position="46"/>
    </location>
</feature>
<evidence type="ECO:0000313" key="7">
    <source>
        <dbReference type="Proteomes" id="UP000594637"/>
    </source>
</evidence>
<keyword evidence="3" id="KW-0902">Two-component regulatory system</keyword>
<keyword evidence="4" id="KW-0812">Transmembrane</keyword>
<keyword evidence="4" id="KW-0472">Membrane</keyword>
<dbReference type="EMBL" id="CP063989">
    <property type="protein sequence ID" value="QPL05023.1"/>
    <property type="molecule type" value="Genomic_DNA"/>
</dbReference>
<dbReference type="Proteomes" id="UP000594637">
    <property type="component" value="Chromosome"/>
</dbReference>
<dbReference type="InterPro" id="IPR050482">
    <property type="entry name" value="Sensor_HK_TwoCompSys"/>
</dbReference>
<dbReference type="Gene3D" id="3.30.565.10">
    <property type="entry name" value="Histidine kinase-like ATPase, C-terminal domain"/>
    <property type="match status" value="1"/>
</dbReference>
<keyword evidence="2" id="KW-0418">Kinase</keyword>
<dbReference type="KEGG" id="arep:ID810_09780"/>
<keyword evidence="4" id="KW-1133">Transmembrane helix</keyword>
<proteinExistence type="predicted"/>
<protein>
    <recommendedName>
        <fullName evidence="5">Histidine kinase domain-containing protein</fullName>
    </recommendedName>
</protein>
<dbReference type="PANTHER" id="PTHR24421">
    <property type="entry name" value="NITRATE/NITRITE SENSOR PROTEIN NARX-RELATED"/>
    <property type="match status" value="1"/>
</dbReference>
<dbReference type="CDD" id="cd16917">
    <property type="entry name" value="HATPase_UhpB-NarQ-NarX-like"/>
    <property type="match status" value="1"/>
</dbReference>
<feature type="transmembrane region" description="Helical" evidence="4">
    <location>
        <begin position="142"/>
        <end position="162"/>
    </location>
</feature>
<dbReference type="AlphaFoldDB" id="A0A7T0LKI9"/>
<reference evidence="6 7" key="1">
    <citation type="submission" date="2020-11" db="EMBL/GenBank/DDBJ databases">
        <title>Actinomyces sp. ZJ750.</title>
        <authorList>
            <person name="Zhou J."/>
        </authorList>
    </citation>
    <scope>NUCLEOTIDE SEQUENCE [LARGE SCALE GENOMIC DNA]</scope>
    <source>
        <strain evidence="6 7">ZJ750</strain>
    </source>
</reference>
<sequence>MGRLSEAALAPPVRLLVDGRLVLLLLVLVGGLTKVSGLLLGVVLLAVPGNLVLLLRWGRGGQGSPLVLGTRFAAWDGVVSGSVLVTAAMVPGSHLVLAIGHLLLSAVMIGMIVGPRSAIAWAAPALLAGVLEFFDGAKEQRVLVAVSIVSAVALLGLGGRVARQVSTIERIAADLAEAQALSSANEQRLVLARDLHDTVAKSAAGLRMLAEAHHAVLEREGSRRAGDAADLLAAAAALAVESRAVLDELRSAPQGDLVARLAEDARTWSSRVGVDVDIRCPSTTAVAADASVTWHCQRALGELLTNIERHAGADHVALTISADEDLLLVVEDNGVGMPRMIVEEPDNLGGSGHYGLRGVRERVAGLGGTLHLTNREGDGVRAVIRVPLPDMSLEPGT</sequence>
<evidence type="ECO:0000256" key="3">
    <source>
        <dbReference type="ARBA" id="ARBA00023012"/>
    </source>
</evidence>
<dbReference type="InterPro" id="IPR036890">
    <property type="entry name" value="HATPase_C_sf"/>
</dbReference>
<evidence type="ECO:0000259" key="5">
    <source>
        <dbReference type="PROSITE" id="PS50109"/>
    </source>
</evidence>
<organism evidence="6 7">
    <name type="scientific">Actinomyces respiraculi</name>
    <dbReference type="NCBI Taxonomy" id="2744574"/>
    <lineage>
        <taxon>Bacteria</taxon>
        <taxon>Bacillati</taxon>
        <taxon>Actinomycetota</taxon>
        <taxon>Actinomycetes</taxon>
        <taxon>Actinomycetales</taxon>
        <taxon>Actinomycetaceae</taxon>
        <taxon>Actinomyces</taxon>
    </lineage>
</organism>